<dbReference type="PRINTS" id="PR01348">
    <property type="entry name" value="ICLNCHANNEL"/>
</dbReference>
<sequence length="397" mass="43947">MAVGLRLVTERVSDGAGVPVLDSGNGEELIHVQPGVSIVLANRPPDSPGTLYISSKQVVWLSDVDRAKGYAVDFLSVSLHAVSRDPEAYSSPCIYTQIDTDTEDGDESESSDSESNETLNLSKITEMRLVPSDPNQLDMLFEIFCKCAEMNPEPVDEEEEGRHNWIFSADQMAGEGSDGEEPNWHFFQDPINSIGHSNGGHDLAHSVLERLQINDERFEDAEEMEGGNDLKGSEGLHTQPSLISLAFHHRRRRLAYSLAATRGSNFSEFANGLVVKSTRLGKLPSLKRLGKLLGLSGPQRDLLEQHIAEDKRTMAYAAMKPTKPGFEESQEPVHKIRITLSSKNVKNLEKGTNTWDRFELRVHKRVIDLFSSPEVVKQITSITIEPGVEVEVTIADS</sequence>
<keyword evidence="5" id="KW-0689">Ribosomal protein</keyword>
<dbReference type="GO" id="GO:0006821">
    <property type="term" value="P:chloride transport"/>
    <property type="evidence" value="ECO:0007669"/>
    <property type="project" value="InterPro"/>
</dbReference>
<dbReference type="InterPro" id="IPR039924">
    <property type="entry name" value="ICln/Lot5/Saf5"/>
</dbReference>
<evidence type="ECO:0000256" key="5">
    <source>
        <dbReference type="ARBA" id="ARBA00022980"/>
    </source>
</evidence>
<dbReference type="GO" id="GO:0005681">
    <property type="term" value="C:spliceosomal complex"/>
    <property type="evidence" value="ECO:0007669"/>
    <property type="project" value="TreeGrafter"/>
</dbReference>
<evidence type="ECO:0000256" key="4">
    <source>
        <dbReference type="ARBA" id="ARBA00022490"/>
    </source>
</evidence>
<feature type="region of interest" description="Disordered" evidence="8">
    <location>
        <begin position="98"/>
        <end position="119"/>
    </location>
</feature>
<dbReference type="Pfam" id="PF03517">
    <property type="entry name" value="Voldacs"/>
    <property type="match status" value="1"/>
</dbReference>
<dbReference type="GO" id="GO:0005886">
    <property type="term" value="C:plasma membrane"/>
    <property type="evidence" value="ECO:0007669"/>
    <property type="project" value="InterPro"/>
</dbReference>
<dbReference type="Gene3D" id="2.30.29.30">
    <property type="entry name" value="Pleckstrin-homology domain (PH domain)/Phosphotyrosine-binding domain (PTB)"/>
    <property type="match status" value="1"/>
</dbReference>
<dbReference type="InterPro" id="IPR011993">
    <property type="entry name" value="PH-like_dom_sf"/>
</dbReference>
<dbReference type="InterPro" id="IPR027486">
    <property type="entry name" value="Ribosomal_uS10_dom"/>
</dbReference>
<organism evidence="10 11">
    <name type="scientific">Actinidia rufa</name>
    <dbReference type="NCBI Taxonomy" id="165716"/>
    <lineage>
        <taxon>Eukaryota</taxon>
        <taxon>Viridiplantae</taxon>
        <taxon>Streptophyta</taxon>
        <taxon>Embryophyta</taxon>
        <taxon>Tracheophyta</taxon>
        <taxon>Spermatophyta</taxon>
        <taxon>Magnoliopsida</taxon>
        <taxon>eudicotyledons</taxon>
        <taxon>Gunneridae</taxon>
        <taxon>Pentapetalae</taxon>
        <taxon>asterids</taxon>
        <taxon>Ericales</taxon>
        <taxon>Actinidiaceae</taxon>
        <taxon>Actinidia</taxon>
    </lineage>
</organism>
<dbReference type="AlphaFoldDB" id="A0A7J0ED12"/>
<dbReference type="GO" id="GO:0034709">
    <property type="term" value="C:methylosome"/>
    <property type="evidence" value="ECO:0007669"/>
    <property type="project" value="InterPro"/>
</dbReference>
<dbReference type="GO" id="GO:0000387">
    <property type="term" value="P:spliceosomal snRNP assembly"/>
    <property type="evidence" value="ECO:0007669"/>
    <property type="project" value="InterPro"/>
</dbReference>
<dbReference type="EMBL" id="BJWL01000003">
    <property type="protein sequence ID" value="GFY84325.1"/>
    <property type="molecule type" value="Genomic_DNA"/>
</dbReference>
<dbReference type="Proteomes" id="UP000585474">
    <property type="component" value="Unassembled WGS sequence"/>
</dbReference>
<evidence type="ECO:0000313" key="11">
    <source>
        <dbReference type="Proteomes" id="UP000585474"/>
    </source>
</evidence>
<evidence type="ECO:0000256" key="2">
    <source>
        <dbReference type="ARBA" id="ARBA00004496"/>
    </source>
</evidence>
<keyword evidence="6" id="KW-0539">Nucleus</keyword>
<dbReference type="GO" id="GO:0005829">
    <property type="term" value="C:cytosol"/>
    <property type="evidence" value="ECO:0007669"/>
    <property type="project" value="InterPro"/>
</dbReference>
<dbReference type="InterPro" id="IPR003521">
    <property type="entry name" value="ICln"/>
</dbReference>
<dbReference type="PANTHER" id="PTHR21399:SF0">
    <property type="entry name" value="METHYLOSOME SUBUNIT PICLN"/>
    <property type="match status" value="1"/>
</dbReference>
<dbReference type="GO" id="GO:0045292">
    <property type="term" value="P:mRNA cis splicing, via spliceosome"/>
    <property type="evidence" value="ECO:0007669"/>
    <property type="project" value="TreeGrafter"/>
</dbReference>
<dbReference type="GO" id="GO:0006884">
    <property type="term" value="P:cell volume homeostasis"/>
    <property type="evidence" value="ECO:0007669"/>
    <property type="project" value="InterPro"/>
</dbReference>
<comment type="caution">
    <text evidence="10">The sequence shown here is derived from an EMBL/GenBank/DDBJ whole genome shotgun (WGS) entry which is preliminary data.</text>
</comment>
<accession>A0A7J0ED12</accession>
<dbReference type="Gene3D" id="3.30.70.600">
    <property type="entry name" value="Ribosomal protein S10 domain"/>
    <property type="match status" value="1"/>
</dbReference>
<comment type="similarity">
    <text evidence="3">Belongs to the pICln (TC 1.A.47) family.</text>
</comment>
<dbReference type="GO" id="GO:0034715">
    <property type="term" value="C:pICln-Sm protein complex"/>
    <property type="evidence" value="ECO:0007669"/>
    <property type="project" value="InterPro"/>
</dbReference>
<protein>
    <submittedName>
        <fullName evidence="10">Nucleotide-sensitive chloride conductance regulator (ICln) family protein</fullName>
    </submittedName>
</protein>
<reference evidence="10 11" key="1">
    <citation type="submission" date="2019-07" db="EMBL/GenBank/DDBJ databases">
        <title>De Novo Assembly of kiwifruit Actinidia rufa.</title>
        <authorList>
            <person name="Sugita-Konishi S."/>
            <person name="Sato K."/>
            <person name="Mori E."/>
            <person name="Abe Y."/>
            <person name="Kisaki G."/>
            <person name="Hamano K."/>
            <person name="Suezawa K."/>
            <person name="Otani M."/>
            <person name="Fukuda T."/>
            <person name="Manabe T."/>
            <person name="Gomi K."/>
            <person name="Tabuchi M."/>
            <person name="Akimitsu K."/>
            <person name="Kataoka I."/>
        </authorList>
    </citation>
    <scope>NUCLEOTIDE SEQUENCE [LARGE SCALE GENOMIC DNA]</scope>
    <source>
        <strain evidence="11">cv. Fuchu</strain>
    </source>
</reference>
<evidence type="ECO:0000256" key="8">
    <source>
        <dbReference type="SAM" id="MobiDB-lite"/>
    </source>
</evidence>
<comment type="subcellular location">
    <subcellularLocation>
        <location evidence="2">Cytoplasm</location>
    </subcellularLocation>
    <subcellularLocation>
        <location evidence="1">Nucleus</location>
    </subcellularLocation>
</comment>
<name>A0A7J0ED12_9ERIC</name>
<proteinExistence type="inferred from homology"/>
<dbReference type="PANTHER" id="PTHR21399">
    <property type="entry name" value="CHLORIDE CONDUCTANCE REGULATORY PROTEIN ICLN"/>
    <property type="match status" value="1"/>
</dbReference>
<dbReference type="InterPro" id="IPR036838">
    <property type="entry name" value="Ribosomal_uS10_dom_sf"/>
</dbReference>
<feature type="compositionally biased region" description="Acidic residues" evidence="8">
    <location>
        <begin position="100"/>
        <end position="115"/>
    </location>
</feature>
<dbReference type="SMART" id="SM01403">
    <property type="entry name" value="Ribosomal_S10"/>
    <property type="match status" value="1"/>
</dbReference>
<keyword evidence="4" id="KW-0963">Cytoplasm</keyword>
<dbReference type="GO" id="GO:0005840">
    <property type="term" value="C:ribosome"/>
    <property type="evidence" value="ECO:0007669"/>
    <property type="project" value="UniProtKB-KW"/>
</dbReference>
<feature type="domain" description="Small ribosomal subunit protein uS10" evidence="9">
    <location>
        <begin position="292"/>
        <end position="393"/>
    </location>
</feature>
<dbReference type="Pfam" id="PF00338">
    <property type="entry name" value="Ribosomal_S10"/>
    <property type="match status" value="1"/>
</dbReference>
<evidence type="ECO:0000256" key="7">
    <source>
        <dbReference type="ARBA" id="ARBA00023274"/>
    </source>
</evidence>
<evidence type="ECO:0000256" key="1">
    <source>
        <dbReference type="ARBA" id="ARBA00004123"/>
    </source>
</evidence>
<evidence type="ECO:0000256" key="3">
    <source>
        <dbReference type="ARBA" id="ARBA00007054"/>
    </source>
</evidence>
<dbReference type="OrthoDB" id="19714at2759"/>
<gene>
    <name evidence="10" type="ORF">Acr_03g0010990</name>
</gene>
<dbReference type="SUPFAM" id="SSF54999">
    <property type="entry name" value="Ribosomal protein S10"/>
    <property type="match status" value="1"/>
</dbReference>
<evidence type="ECO:0000256" key="6">
    <source>
        <dbReference type="ARBA" id="ARBA00023242"/>
    </source>
</evidence>
<keyword evidence="11" id="KW-1185">Reference proteome</keyword>
<evidence type="ECO:0000313" key="10">
    <source>
        <dbReference type="EMBL" id="GFY84325.1"/>
    </source>
</evidence>
<evidence type="ECO:0000259" key="9">
    <source>
        <dbReference type="SMART" id="SM01403"/>
    </source>
</evidence>
<keyword evidence="7" id="KW-0687">Ribonucleoprotein</keyword>